<accession>K2G3K5</accession>
<dbReference type="InterPro" id="IPR043141">
    <property type="entry name" value="Ribosomal_uL10-like_sf"/>
</dbReference>
<feature type="region of interest" description="Disordered" evidence="6">
    <location>
        <begin position="194"/>
        <end position="234"/>
    </location>
</feature>
<dbReference type="NCBIfam" id="NF000955">
    <property type="entry name" value="PRK00099.1-1"/>
    <property type="match status" value="1"/>
</dbReference>
<sequence>MAVSKAKKVDILAQIEQELKLATSVAFTSNTKLTVEEISSLRRDLRKVDAKFMLAKKTLIRIAFKNVYNVDISEDIMPGQVAVLISKWDKIAGLTVVNKYAFELRKEEKIKFVGAYFDGEVIDAAWAAKLANLPSREVLLSKLLGSMKAPLSALARFLDAAKTDLEGKGLAKVGDLVGSAPKKEVAPVAPAVVETPAAAEEATPVAEETPAEETPAEEAAPVAEETPAEETPAA</sequence>
<evidence type="ECO:0000313" key="7">
    <source>
        <dbReference type="EMBL" id="EKE28912.1"/>
    </source>
</evidence>
<evidence type="ECO:0000256" key="2">
    <source>
        <dbReference type="ARBA" id="ARBA00022980"/>
    </source>
</evidence>
<dbReference type="Gene3D" id="6.10.250.290">
    <property type="match status" value="1"/>
</dbReference>
<dbReference type="InterPro" id="IPR047865">
    <property type="entry name" value="Ribosomal_uL10_bac_type"/>
</dbReference>
<evidence type="ECO:0000256" key="1">
    <source>
        <dbReference type="ARBA" id="ARBA00008889"/>
    </source>
</evidence>
<keyword evidence="2 5" id="KW-0689">Ribosomal protein</keyword>
<dbReference type="GO" id="GO:0070180">
    <property type="term" value="F:large ribosomal subunit rRNA binding"/>
    <property type="evidence" value="ECO:0007669"/>
    <property type="project" value="UniProtKB-UniRule"/>
</dbReference>
<keyword evidence="5" id="KW-0699">rRNA-binding</keyword>
<evidence type="ECO:0000256" key="5">
    <source>
        <dbReference type="HAMAP-Rule" id="MF_00362"/>
    </source>
</evidence>
<keyword evidence="5" id="KW-0694">RNA-binding</keyword>
<dbReference type="CDD" id="cd05797">
    <property type="entry name" value="Ribosomal_L10"/>
    <property type="match status" value="1"/>
</dbReference>
<evidence type="ECO:0000256" key="3">
    <source>
        <dbReference type="ARBA" id="ARBA00023274"/>
    </source>
</evidence>
<proteinExistence type="inferred from homology"/>
<dbReference type="GO" id="GO:1990904">
    <property type="term" value="C:ribonucleoprotein complex"/>
    <property type="evidence" value="ECO:0007669"/>
    <property type="project" value="UniProtKB-KW"/>
</dbReference>
<evidence type="ECO:0000256" key="4">
    <source>
        <dbReference type="ARBA" id="ARBA00035202"/>
    </source>
</evidence>
<keyword evidence="3 5" id="KW-0687">Ribonucleoprotein</keyword>
<dbReference type="HAMAP" id="MF_00362">
    <property type="entry name" value="Ribosomal_uL10"/>
    <property type="match status" value="1"/>
</dbReference>
<name>K2G3K5_9BACT</name>
<feature type="compositionally biased region" description="Low complexity" evidence="6">
    <location>
        <begin position="217"/>
        <end position="234"/>
    </location>
</feature>
<organism evidence="7">
    <name type="scientific">uncultured bacterium</name>
    <name type="common">gcode 4</name>
    <dbReference type="NCBI Taxonomy" id="1234023"/>
    <lineage>
        <taxon>Bacteria</taxon>
        <taxon>environmental samples</taxon>
    </lineage>
</organism>
<comment type="subunit">
    <text evidence="5">Part of the ribosomal stalk of the 50S ribosomal subunit. The N-terminus interacts with L11 and the large rRNA to form the base of the stalk. The C-terminus forms an elongated spine to which L12 dimers bind in a sequential fashion forming a multimeric L10(L12)X complex.</text>
</comment>
<dbReference type="PANTHER" id="PTHR11560">
    <property type="entry name" value="39S RIBOSOMAL PROTEIN L10, MITOCHONDRIAL"/>
    <property type="match status" value="1"/>
</dbReference>
<feature type="compositionally biased region" description="Low complexity" evidence="6">
    <location>
        <begin position="194"/>
        <end position="208"/>
    </location>
</feature>
<dbReference type="GO" id="GO:0006412">
    <property type="term" value="P:translation"/>
    <property type="evidence" value="ECO:0007669"/>
    <property type="project" value="UniProtKB-UniRule"/>
</dbReference>
<dbReference type="GO" id="GO:0005840">
    <property type="term" value="C:ribosome"/>
    <property type="evidence" value="ECO:0007669"/>
    <property type="project" value="UniProtKB-KW"/>
</dbReference>
<evidence type="ECO:0000256" key="6">
    <source>
        <dbReference type="SAM" id="MobiDB-lite"/>
    </source>
</evidence>
<protein>
    <recommendedName>
        <fullName evidence="4 5">Large ribosomal subunit protein uL10</fullName>
    </recommendedName>
</protein>
<comment type="similarity">
    <text evidence="1 5">Belongs to the universal ribosomal protein uL10 family.</text>
</comment>
<dbReference type="InterPro" id="IPR022973">
    <property type="entry name" value="Ribosomal_uL10_bac"/>
</dbReference>
<dbReference type="SUPFAM" id="SSF160369">
    <property type="entry name" value="Ribosomal protein L10-like"/>
    <property type="match status" value="1"/>
</dbReference>
<dbReference type="Pfam" id="PF00466">
    <property type="entry name" value="Ribosomal_L10"/>
    <property type="match status" value="1"/>
</dbReference>
<dbReference type="AlphaFoldDB" id="K2G3K5"/>
<comment type="function">
    <text evidence="5">Forms part of the ribosomal stalk, playing a central role in the interaction of the ribosome with GTP-bound translation factors.</text>
</comment>
<dbReference type="InterPro" id="IPR001790">
    <property type="entry name" value="Ribosomal_uL10"/>
</dbReference>
<comment type="caution">
    <text evidence="7">The sequence shown here is derived from an EMBL/GenBank/DDBJ whole genome shotgun (WGS) entry which is preliminary data.</text>
</comment>
<dbReference type="Gene3D" id="3.30.70.1730">
    <property type="match status" value="1"/>
</dbReference>
<gene>
    <name evidence="5 7" type="primary">rplJ</name>
    <name evidence="7" type="ORF">ACD_2C00265G0002</name>
</gene>
<reference evidence="7" key="1">
    <citation type="journal article" date="2012" name="Science">
        <title>Fermentation, hydrogen, and sulfur metabolism in multiple uncultivated bacterial phyla.</title>
        <authorList>
            <person name="Wrighton K.C."/>
            <person name="Thomas B.C."/>
            <person name="Sharon I."/>
            <person name="Miller C.S."/>
            <person name="Castelle C.J."/>
            <person name="VerBerkmoes N.C."/>
            <person name="Wilkins M.J."/>
            <person name="Hettich R.L."/>
            <person name="Lipton M.S."/>
            <person name="Williams K.H."/>
            <person name="Long P.E."/>
            <person name="Banfield J.F."/>
        </authorList>
    </citation>
    <scope>NUCLEOTIDE SEQUENCE [LARGE SCALE GENOMIC DNA]</scope>
</reference>
<dbReference type="EMBL" id="AMFJ01000265">
    <property type="protein sequence ID" value="EKE28912.1"/>
    <property type="molecule type" value="Genomic_DNA"/>
</dbReference>